<evidence type="ECO:0000313" key="2">
    <source>
        <dbReference type="EMBL" id="RSH89498.1"/>
    </source>
</evidence>
<sequence length="304" mass="32655">MDPADSSNYFAIALADDQAVSSHRASPAPVPEPEPKPLPGATGTAREQRIAAAVERSRSEYKAEHAFTERRTRWGLSCRLLLMAEYLVTSLYYAAPPEYSQALQLVLEASDPTKPLAGLTRELVDTGIRAALASGNADEAVKLASTTKSLVGAVVMHADVSGEHRMRAPPSLLRMPTSPRTGHGPLILAGPGGHLPVVKRLDHVVEAVAGDQPSVVTFRALIKTFLDRREVASTRPLFDEANDHEASAAERAPAPSLDLDLDLEALSRVLRVQSEGRAALAATVRKLRRSKGGEDVVEKSVRDL</sequence>
<keyword evidence="3" id="KW-1185">Reference proteome</keyword>
<feature type="compositionally biased region" description="Pro residues" evidence="1">
    <location>
        <begin position="28"/>
        <end position="38"/>
    </location>
</feature>
<organism evidence="2 3">
    <name type="scientific">Saitozyma podzolica</name>
    <dbReference type="NCBI Taxonomy" id="1890683"/>
    <lineage>
        <taxon>Eukaryota</taxon>
        <taxon>Fungi</taxon>
        <taxon>Dikarya</taxon>
        <taxon>Basidiomycota</taxon>
        <taxon>Agaricomycotina</taxon>
        <taxon>Tremellomycetes</taxon>
        <taxon>Tremellales</taxon>
        <taxon>Trimorphomycetaceae</taxon>
        <taxon>Saitozyma</taxon>
    </lineage>
</organism>
<dbReference type="EMBL" id="RSCD01000013">
    <property type="protein sequence ID" value="RSH89498.1"/>
    <property type="molecule type" value="Genomic_DNA"/>
</dbReference>
<name>A0A427YEF5_9TREE</name>
<dbReference type="AlphaFoldDB" id="A0A427YEF5"/>
<proteinExistence type="predicted"/>
<accession>A0A427YEF5</accession>
<dbReference type="Proteomes" id="UP000279259">
    <property type="component" value="Unassembled WGS sequence"/>
</dbReference>
<evidence type="ECO:0000256" key="1">
    <source>
        <dbReference type="SAM" id="MobiDB-lite"/>
    </source>
</evidence>
<protein>
    <submittedName>
        <fullName evidence="2">Uncharacterized protein</fullName>
    </submittedName>
</protein>
<feature type="region of interest" description="Disordered" evidence="1">
    <location>
        <begin position="19"/>
        <end position="46"/>
    </location>
</feature>
<reference evidence="2 3" key="1">
    <citation type="submission" date="2018-11" db="EMBL/GenBank/DDBJ databases">
        <title>Genome sequence of Saitozyma podzolica DSM 27192.</title>
        <authorList>
            <person name="Aliyu H."/>
            <person name="Gorte O."/>
            <person name="Ochsenreither K."/>
        </authorList>
    </citation>
    <scope>NUCLEOTIDE SEQUENCE [LARGE SCALE GENOMIC DNA]</scope>
    <source>
        <strain evidence="2 3">DSM 27192</strain>
    </source>
</reference>
<gene>
    <name evidence="2" type="ORF">EHS25_002048</name>
</gene>
<dbReference type="OrthoDB" id="2124108at2759"/>
<comment type="caution">
    <text evidence="2">The sequence shown here is derived from an EMBL/GenBank/DDBJ whole genome shotgun (WGS) entry which is preliminary data.</text>
</comment>
<evidence type="ECO:0000313" key="3">
    <source>
        <dbReference type="Proteomes" id="UP000279259"/>
    </source>
</evidence>